<dbReference type="EC" id="3.1.11.5" evidence="2"/>
<sequence>MPQEPVAYPLSRCSRRTSFRAAPRRARFLHSLFEELDFTQPVSEEWVLKMLQSGGYDAQWQPVLTDWIRAVLHAPLTTQGISLNQLTAKDKQVEMEFYLPIASPLRAEALDALIREYDPLSAGCPPLNFRQVQGMLKGFIDLVFRHEGRYYLLDYKSNWLGESSEAYTQDAMASAMQMHRYDLQYQLYTLALHRYLRHRMADYRYETHFGGVIYLFLRGVDANDPAFRRL</sequence>
<dbReference type="GO" id="GO:0008854">
    <property type="term" value="F:exodeoxyribonuclease V activity"/>
    <property type="evidence" value="ECO:0007669"/>
    <property type="project" value="UniProtKB-EC"/>
</dbReference>
<accession>A0A376FC03</accession>
<dbReference type="CDD" id="cd22352">
    <property type="entry name" value="RecB_C-like"/>
    <property type="match status" value="1"/>
</dbReference>
<dbReference type="Proteomes" id="UP000255163">
    <property type="component" value="Unassembled WGS sequence"/>
</dbReference>
<dbReference type="InterPro" id="IPR038726">
    <property type="entry name" value="PDDEXK_AddAB-type"/>
</dbReference>
<dbReference type="InterPro" id="IPR011335">
    <property type="entry name" value="Restrct_endonuc-II-like"/>
</dbReference>
<reference evidence="2 3" key="1">
    <citation type="submission" date="2018-06" db="EMBL/GenBank/DDBJ databases">
        <authorList>
            <consortium name="Pathogen Informatics"/>
            <person name="Doyle S."/>
        </authorList>
    </citation>
    <scope>NUCLEOTIDE SEQUENCE [LARGE SCALE GENOMIC DNA]</scope>
    <source>
        <strain evidence="2 3">NCTC12123</strain>
    </source>
</reference>
<protein>
    <submittedName>
        <fullName evidence="2">Exonuclease V subunit beta</fullName>
        <ecNumber evidence="2">3.1.11.5</ecNumber>
    </submittedName>
</protein>
<evidence type="ECO:0000259" key="1">
    <source>
        <dbReference type="Pfam" id="PF12705"/>
    </source>
</evidence>
<keyword evidence="2" id="KW-0378">Hydrolase</keyword>
<dbReference type="EMBL" id="UFYI01000007">
    <property type="protein sequence ID" value="STD22245.1"/>
    <property type="molecule type" value="Genomic_DNA"/>
</dbReference>
<dbReference type="AlphaFoldDB" id="A0A376FC03"/>
<dbReference type="Pfam" id="PF12705">
    <property type="entry name" value="PDDEXK_1"/>
    <property type="match status" value="1"/>
</dbReference>
<proteinExistence type="predicted"/>
<evidence type="ECO:0000313" key="2">
    <source>
        <dbReference type="EMBL" id="STD22245.1"/>
    </source>
</evidence>
<dbReference type="Gene3D" id="3.90.320.10">
    <property type="match status" value="1"/>
</dbReference>
<feature type="domain" description="PD-(D/E)XK endonuclease-like" evidence="1">
    <location>
        <begin position="111"/>
        <end position="217"/>
    </location>
</feature>
<organism evidence="2 3">
    <name type="scientific">Enterobacter asburiae</name>
    <dbReference type="NCBI Taxonomy" id="61645"/>
    <lineage>
        <taxon>Bacteria</taxon>
        <taxon>Pseudomonadati</taxon>
        <taxon>Pseudomonadota</taxon>
        <taxon>Gammaproteobacteria</taxon>
        <taxon>Enterobacterales</taxon>
        <taxon>Enterobacteriaceae</taxon>
        <taxon>Enterobacter</taxon>
        <taxon>Enterobacter cloacae complex</taxon>
    </lineage>
</organism>
<dbReference type="SUPFAM" id="SSF52980">
    <property type="entry name" value="Restriction endonuclease-like"/>
    <property type="match status" value="1"/>
</dbReference>
<evidence type="ECO:0000313" key="3">
    <source>
        <dbReference type="Proteomes" id="UP000255163"/>
    </source>
</evidence>
<keyword evidence="2" id="KW-0269">Exonuclease</keyword>
<keyword evidence="2" id="KW-0540">Nuclease</keyword>
<dbReference type="InterPro" id="IPR011604">
    <property type="entry name" value="PDDEXK-like_dom_sf"/>
</dbReference>
<gene>
    <name evidence="2" type="primary">recB_1</name>
    <name evidence="2" type="ORF">NCTC12123_03181</name>
</gene>
<name>A0A376FC03_ENTAS</name>